<dbReference type="GeneID" id="54782709"/>
<dbReference type="RefSeq" id="XP_034011079.1">
    <property type="nucleotide sequence ID" value="XM_034156889.1"/>
</dbReference>
<feature type="compositionally biased region" description="Basic and acidic residues" evidence="1">
    <location>
        <begin position="1"/>
        <end position="13"/>
    </location>
</feature>
<dbReference type="OrthoDB" id="4082794at2759"/>
<organism evidence="2 3">
    <name type="scientific">Diutina rugosa</name>
    <name type="common">Yeast</name>
    <name type="synonym">Candida rugosa</name>
    <dbReference type="NCBI Taxonomy" id="5481"/>
    <lineage>
        <taxon>Eukaryota</taxon>
        <taxon>Fungi</taxon>
        <taxon>Dikarya</taxon>
        <taxon>Ascomycota</taxon>
        <taxon>Saccharomycotina</taxon>
        <taxon>Pichiomycetes</taxon>
        <taxon>Debaryomycetaceae</taxon>
        <taxon>Diutina</taxon>
    </lineage>
</organism>
<comment type="caution">
    <text evidence="2">The sequence shown here is derived from an EMBL/GenBank/DDBJ whole genome shotgun (WGS) entry which is preliminary data.</text>
</comment>
<proteinExistence type="predicted"/>
<keyword evidence="3" id="KW-1185">Reference proteome</keyword>
<protein>
    <recommendedName>
        <fullName evidence="4">Autophagy-related protein 16 domain-containing protein</fullName>
    </recommendedName>
</protein>
<dbReference type="EMBL" id="SWFT01000120">
    <property type="protein sequence ID" value="KAA8899801.1"/>
    <property type="molecule type" value="Genomic_DNA"/>
</dbReference>
<dbReference type="VEuPathDB" id="FungiDB:DIURU_004058"/>
<accession>A0A642UIX2</accession>
<dbReference type="AlphaFoldDB" id="A0A642UIX2"/>
<name>A0A642UIX2_DIURU</name>
<dbReference type="SUPFAM" id="SSF58100">
    <property type="entry name" value="Bacterial hemolysins"/>
    <property type="match status" value="1"/>
</dbReference>
<evidence type="ECO:0000313" key="3">
    <source>
        <dbReference type="Proteomes" id="UP000449547"/>
    </source>
</evidence>
<evidence type="ECO:0008006" key="4">
    <source>
        <dbReference type="Google" id="ProtNLM"/>
    </source>
</evidence>
<evidence type="ECO:0000256" key="1">
    <source>
        <dbReference type="SAM" id="MobiDB-lite"/>
    </source>
</evidence>
<feature type="compositionally biased region" description="Pro residues" evidence="1">
    <location>
        <begin position="27"/>
        <end position="43"/>
    </location>
</feature>
<evidence type="ECO:0000313" key="2">
    <source>
        <dbReference type="EMBL" id="KAA8899801.1"/>
    </source>
</evidence>
<sequence length="249" mass="27662">MTTRGDHHVDFRSALRPVAARRTGSPSPSPPTPATTHPSPPTDPQWHDIKTLLETIEAQTKQTGVDVGELWERSKHNNSSLQRLVAEIAEYSNEVTTEGNATKQDIHDLIAKFDQLRAEVIADGDVNDIGAQLLRLTQAVDKLSHHQSREALLHDEIDKQKQIIASQAATIAAFESKSRSLQALEHRYQGLAEDYRAKYADLESLRRQYVLLKQEISQLDQLIPEQPPSSALNGAYAELEDVANTSFSG</sequence>
<dbReference type="OMA" id="ELWERSK"/>
<dbReference type="Proteomes" id="UP000449547">
    <property type="component" value="Unassembled WGS sequence"/>
</dbReference>
<gene>
    <name evidence="2" type="ORF">DIURU_004058</name>
</gene>
<feature type="region of interest" description="Disordered" evidence="1">
    <location>
        <begin position="1"/>
        <end position="47"/>
    </location>
</feature>
<reference evidence="2 3" key="1">
    <citation type="submission" date="2019-07" db="EMBL/GenBank/DDBJ databases">
        <title>Genome assembly of two rare yeast pathogens: Diutina rugosa and Trichomonascus ciferrii.</title>
        <authorList>
            <person name="Mixao V."/>
            <person name="Saus E."/>
            <person name="Hansen A."/>
            <person name="Lass-Flor C."/>
            <person name="Gabaldon T."/>
        </authorList>
    </citation>
    <scope>NUCLEOTIDE SEQUENCE [LARGE SCALE GENOMIC DNA]</scope>
    <source>
        <strain evidence="2 3">CBS 613</strain>
    </source>
</reference>